<keyword evidence="1" id="KW-0677">Repeat</keyword>
<evidence type="ECO:0000256" key="4">
    <source>
        <dbReference type="ARBA" id="ARBA00023180"/>
    </source>
</evidence>
<keyword evidence="4" id="KW-0325">Glycoprotein</keyword>
<feature type="disulfide bond" evidence="5">
    <location>
        <begin position="62"/>
        <end position="105"/>
    </location>
</feature>
<dbReference type="SMART" id="SM00032">
    <property type="entry name" value="CCP"/>
    <property type="match status" value="2"/>
</dbReference>
<keyword evidence="8" id="KW-1185">Reference proteome</keyword>
<dbReference type="InterPro" id="IPR035976">
    <property type="entry name" value="Sushi/SCR/CCP_sf"/>
</dbReference>
<evidence type="ECO:0000256" key="1">
    <source>
        <dbReference type="ARBA" id="ARBA00022737"/>
    </source>
</evidence>
<feature type="disulfide bond" evidence="5">
    <location>
        <begin position="1"/>
        <end position="44"/>
    </location>
</feature>
<feature type="domain" description="Sushi" evidence="6">
    <location>
        <begin position="1"/>
        <end position="59"/>
    </location>
</feature>
<sequence>CSQPPAIANGRHSGQGRAVFTSGMSVSYACDPGYVLVGEAQLNCTADGAWSDPAPRCEVLRCPSPPNIDGGNHDSQDVEVFIPGMAVNYSCDPGYSLLGEASIYCTESGNWSLPAPQCEGTL</sequence>
<feature type="non-terminal residue" evidence="7">
    <location>
        <position position="1"/>
    </location>
</feature>
<dbReference type="InterPro" id="IPR000436">
    <property type="entry name" value="Sushi_SCR_CCP_dom"/>
</dbReference>
<feature type="disulfide bond" evidence="5">
    <location>
        <begin position="30"/>
        <end position="57"/>
    </location>
</feature>
<dbReference type="SUPFAM" id="SSF57535">
    <property type="entry name" value="Complement control module/SCR domain"/>
    <property type="match status" value="2"/>
</dbReference>
<evidence type="ECO:0000256" key="5">
    <source>
        <dbReference type="PROSITE-ProRule" id="PRU00302"/>
    </source>
</evidence>
<keyword evidence="5" id="KW-0768">Sushi</keyword>
<organism evidence="7 8">
    <name type="scientific">Alectura lathami</name>
    <name type="common">Australian brush turkey</name>
    <dbReference type="NCBI Taxonomy" id="81907"/>
    <lineage>
        <taxon>Eukaryota</taxon>
        <taxon>Metazoa</taxon>
        <taxon>Chordata</taxon>
        <taxon>Craniata</taxon>
        <taxon>Vertebrata</taxon>
        <taxon>Euteleostomi</taxon>
        <taxon>Archelosauria</taxon>
        <taxon>Archosauria</taxon>
        <taxon>Dinosauria</taxon>
        <taxon>Saurischia</taxon>
        <taxon>Theropoda</taxon>
        <taxon>Coelurosauria</taxon>
        <taxon>Aves</taxon>
        <taxon>Neognathae</taxon>
        <taxon>Galloanserae</taxon>
        <taxon>Galliformes</taxon>
        <taxon>Megapodiidae</taxon>
        <taxon>Alectura</taxon>
    </lineage>
</organism>
<protein>
    <submittedName>
        <fullName evidence="7">CR1 protein</fullName>
    </submittedName>
</protein>
<evidence type="ECO:0000256" key="3">
    <source>
        <dbReference type="ARBA" id="ARBA00023157"/>
    </source>
</evidence>
<dbReference type="Proteomes" id="UP000562322">
    <property type="component" value="Unassembled WGS sequence"/>
</dbReference>
<evidence type="ECO:0000256" key="2">
    <source>
        <dbReference type="ARBA" id="ARBA00022875"/>
    </source>
</evidence>
<dbReference type="AlphaFoldDB" id="A0A7L0WYB5"/>
<feature type="domain" description="Sushi" evidence="6">
    <location>
        <begin position="60"/>
        <end position="120"/>
    </location>
</feature>
<dbReference type="PROSITE" id="PS50923">
    <property type="entry name" value="SUSHI"/>
    <property type="match status" value="2"/>
</dbReference>
<gene>
    <name evidence="7" type="primary">Cr1_1</name>
    <name evidence="7" type="ORF">ALELAT_R14996</name>
</gene>
<evidence type="ECO:0000313" key="8">
    <source>
        <dbReference type="Proteomes" id="UP000562322"/>
    </source>
</evidence>
<keyword evidence="2" id="KW-0399">Innate immunity</keyword>
<dbReference type="PANTHER" id="PTHR45656">
    <property type="entry name" value="PROTEIN CBR-CLEC-78"/>
    <property type="match status" value="1"/>
</dbReference>
<evidence type="ECO:0000313" key="7">
    <source>
        <dbReference type="EMBL" id="NXL96219.1"/>
    </source>
</evidence>
<reference evidence="7 8" key="1">
    <citation type="submission" date="2019-09" db="EMBL/GenBank/DDBJ databases">
        <title>Bird 10,000 Genomes (B10K) Project - Family phase.</title>
        <authorList>
            <person name="Zhang G."/>
        </authorList>
    </citation>
    <scope>NUCLEOTIDE SEQUENCE [LARGE SCALE GENOMIC DNA]</scope>
    <source>
        <strain evidence="7">B10K-DU-001-39</strain>
        <tissue evidence="7">Muscle</tissue>
    </source>
</reference>
<keyword evidence="3 5" id="KW-1015">Disulfide bond</keyword>
<dbReference type="InterPro" id="IPR051277">
    <property type="entry name" value="SEZ6_CSMD_C4BPB_Regulators"/>
</dbReference>
<feature type="non-terminal residue" evidence="7">
    <location>
        <position position="122"/>
    </location>
</feature>
<dbReference type="GO" id="GO:0006958">
    <property type="term" value="P:complement activation, classical pathway"/>
    <property type="evidence" value="ECO:0007669"/>
    <property type="project" value="UniProtKB-KW"/>
</dbReference>
<dbReference type="Pfam" id="PF00084">
    <property type="entry name" value="Sushi"/>
    <property type="match status" value="2"/>
</dbReference>
<dbReference type="Gene3D" id="2.10.70.10">
    <property type="entry name" value="Complement Module, domain 1"/>
    <property type="match status" value="2"/>
</dbReference>
<evidence type="ECO:0000259" key="6">
    <source>
        <dbReference type="PROSITE" id="PS50923"/>
    </source>
</evidence>
<comment type="caution">
    <text evidence="7">The sequence shown here is derived from an EMBL/GenBank/DDBJ whole genome shotgun (WGS) entry which is preliminary data.</text>
</comment>
<accession>A0A7L0WYB5</accession>
<name>A0A7L0WYB5_ALELA</name>
<keyword evidence="2" id="KW-0180">Complement pathway</keyword>
<dbReference type="EMBL" id="VXAV01036211">
    <property type="protein sequence ID" value="NXL96219.1"/>
    <property type="molecule type" value="Genomic_DNA"/>
</dbReference>
<dbReference type="CDD" id="cd00033">
    <property type="entry name" value="CCP"/>
    <property type="match status" value="2"/>
</dbReference>
<dbReference type="OrthoDB" id="17569at2759"/>
<dbReference type="FunFam" id="2.10.70.10:FF:000070">
    <property type="entry name" value="Complement C3d receptor 2"/>
    <property type="match status" value="2"/>
</dbReference>
<feature type="disulfide bond" evidence="5">
    <location>
        <begin position="91"/>
        <end position="118"/>
    </location>
</feature>
<proteinExistence type="predicted"/>
<keyword evidence="2" id="KW-0391">Immunity</keyword>
<dbReference type="PANTHER" id="PTHR45656:SF3">
    <property type="entry name" value="CUB AND SUSHI DOMAIN-CONTAINING PROTEIN 1"/>
    <property type="match status" value="1"/>
</dbReference>